<comment type="caution">
    <text evidence="2">The sequence shown here is derived from an EMBL/GenBank/DDBJ whole genome shotgun (WGS) entry which is preliminary data.</text>
</comment>
<gene>
    <name evidence="2" type="ORF">EGC77_02565</name>
</gene>
<dbReference type="AlphaFoldDB" id="A0A3N4ECE7"/>
<proteinExistence type="predicted"/>
<dbReference type="EMBL" id="RKKB01000001">
    <property type="protein sequence ID" value="RPA34577.1"/>
    <property type="molecule type" value="Genomic_DNA"/>
</dbReference>
<accession>A0A3N4ECE7</accession>
<feature type="compositionally biased region" description="Basic and acidic residues" evidence="1">
    <location>
        <begin position="29"/>
        <end position="63"/>
    </location>
</feature>
<evidence type="ECO:0000313" key="2">
    <source>
        <dbReference type="EMBL" id="RPA34577.1"/>
    </source>
</evidence>
<protein>
    <submittedName>
        <fullName evidence="2">Uncharacterized protein</fullName>
    </submittedName>
</protein>
<evidence type="ECO:0000256" key="1">
    <source>
        <dbReference type="SAM" id="MobiDB-lite"/>
    </source>
</evidence>
<name>A0A3N4ECE7_9GAMM</name>
<reference evidence="3" key="1">
    <citation type="submission" date="2018-11" db="EMBL/GenBank/DDBJ databases">
        <title>Shewanella sp. R106.</title>
        <authorList>
            <person name="Hwang Y.J."/>
            <person name="Hwang C.Y."/>
        </authorList>
    </citation>
    <scope>NUCLEOTIDE SEQUENCE [LARGE SCALE GENOMIC DNA]</scope>
    <source>
        <strain evidence="3">R106</strain>
    </source>
</reference>
<dbReference type="Proteomes" id="UP000278855">
    <property type="component" value="Unassembled WGS sequence"/>
</dbReference>
<sequence>MASTVPTWLADQMGHSDREDSTIYGKWIAGERPDHKTKKTEKTEKTKKAKKAKNEDPKFLYNS</sequence>
<evidence type="ECO:0000313" key="3">
    <source>
        <dbReference type="Proteomes" id="UP000278855"/>
    </source>
</evidence>
<feature type="region of interest" description="Disordered" evidence="1">
    <location>
        <begin position="1"/>
        <end position="63"/>
    </location>
</feature>
<organism evidence="2 3">
    <name type="scientific">Shewanella psychromarinicola</name>
    <dbReference type="NCBI Taxonomy" id="2487742"/>
    <lineage>
        <taxon>Bacteria</taxon>
        <taxon>Pseudomonadati</taxon>
        <taxon>Pseudomonadota</taxon>
        <taxon>Gammaproteobacteria</taxon>
        <taxon>Alteromonadales</taxon>
        <taxon>Shewanellaceae</taxon>
        <taxon>Shewanella</taxon>
    </lineage>
</organism>